<gene>
    <name evidence="5" type="ORF">LUZ62_085116</name>
</gene>
<feature type="region of interest" description="Disordered" evidence="1">
    <location>
        <begin position="1"/>
        <end position="25"/>
    </location>
</feature>
<feature type="domain" description="Alpha fucosidase A-like C-terminal" evidence="3">
    <location>
        <begin position="731"/>
        <end position="790"/>
    </location>
</feature>
<dbReference type="EMBL" id="JAMFTS010000005">
    <property type="protein sequence ID" value="KAJ4750711.1"/>
    <property type="molecule type" value="Genomic_DNA"/>
</dbReference>
<dbReference type="AlphaFoldDB" id="A0AAV8C5C3"/>
<dbReference type="PIRSF" id="PIRSF007663">
    <property type="entry name" value="UCP007663"/>
    <property type="match status" value="1"/>
</dbReference>
<dbReference type="InterPro" id="IPR027414">
    <property type="entry name" value="GH95_N_dom"/>
</dbReference>
<dbReference type="Pfam" id="PF22124">
    <property type="entry name" value="Glyco_hydro_95_cat"/>
    <property type="match status" value="1"/>
</dbReference>
<dbReference type="GO" id="GO:0005975">
    <property type="term" value="P:carbohydrate metabolic process"/>
    <property type="evidence" value="ECO:0007669"/>
    <property type="project" value="InterPro"/>
</dbReference>
<evidence type="ECO:0000259" key="4">
    <source>
        <dbReference type="Pfam" id="PF22124"/>
    </source>
</evidence>
<dbReference type="Pfam" id="PF21307">
    <property type="entry name" value="Glyco_hydro_95_C"/>
    <property type="match status" value="1"/>
</dbReference>
<evidence type="ECO:0000313" key="5">
    <source>
        <dbReference type="EMBL" id="KAJ4750711.1"/>
    </source>
</evidence>
<dbReference type="InterPro" id="IPR012341">
    <property type="entry name" value="6hp_glycosidase-like_sf"/>
</dbReference>
<dbReference type="Proteomes" id="UP001140206">
    <property type="component" value="Chromosome 5"/>
</dbReference>
<dbReference type="FunFam" id="1.50.10.10:FF:000028">
    <property type="entry name" value="Alpha-L-fucosidase 2"/>
    <property type="match status" value="1"/>
</dbReference>
<dbReference type="Gene3D" id="1.50.10.10">
    <property type="match status" value="1"/>
</dbReference>
<name>A0AAV8C5C3_9POAL</name>
<evidence type="ECO:0000256" key="1">
    <source>
        <dbReference type="SAM" id="MobiDB-lite"/>
    </source>
</evidence>
<dbReference type="InterPro" id="IPR049053">
    <property type="entry name" value="AFCA-like_C"/>
</dbReference>
<dbReference type="PANTHER" id="PTHR31084">
    <property type="entry name" value="ALPHA-L-FUCOSIDASE 2"/>
    <property type="match status" value="1"/>
</dbReference>
<feature type="domain" description="Glycosyl hydrolase family 95 N-terminal" evidence="2">
    <location>
        <begin position="46"/>
        <end position="286"/>
    </location>
</feature>
<accession>A0AAV8C5C3</accession>
<dbReference type="InterPro" id="IPR016518">
    <property type="entry name" value="Alpha-L-fucosidase"/>
</dbReference>
<dbReference type="SUPFAM" id="SSF48208">
    <property type="entry name" value="Six-hairpin glycosidases"/>
    <property type="match status" value="1"/>
</dbReference>
<dbReference type="PANTHER" id="PTHR31084:SF0">
    <property type="entry name" value="ALPHA-L-FUCOSIDASE 2"/>
    <property type="match status" value="1"/>
</dbReference>
<keyword evidence="6" id="KW-1185">Reference proteome</keyword>
<evidence type="ECO:0000259" key="3">
    <source>
        <dbReference type="Pfam" id="PF21307"/>
    </source>
</evidence>
<organism evidence="5 6">
    <name type="scientific">Rhynchospora pubera</name>
    <dbReference type="NCBI Taxonomy" id="906938"/>
    <lineage>
        <taxon>Eukaryota</taxon>
        <taxon>Viridiplantae</taxon>
        <taxon>Streptophyta</taxon>
        <taxon>Embryophyta</taxon>
        <taxon>Tracheophyta</taxon>
        <taxon>Spermatophyta</taxon>
        <taxon>Magnoliopsida</taxon>
        <taxon>Liliopsida</taxon>
        <taxon>Poales</taxon>
        <taxon>Cyperaceae</taxon>
        <taxon>Cyperoideae</taxon>
        <taxon>Rhynchosporeae</taxon>
        <taxon>Rhynchospora</taxon>
    </lineage>
</organism>
<dbReference type="InterPro" id="IPR008928">
    <property type="entry name" value="6-hairpin_glycosidase_sf"/>
</dbReference>
<dbReference type="GO" id="GO:0004560">
    <property type="term" value="F:alpha-L-fucosidase activity"/>
    <property type="evidence" value="ECO:0007669"/>
    <property type="project" value="InterPro"/>
</dbReference>
<evidence type="ECO:0000313" key="6">
    <source>
        <dbReference type="Proteomes" id="UP001140206"/>
    </source>
</evidence>
<proteinExistence type="predicted"/>
<evidence type="ECO:0000259" key="2">
    <source>
        <dbReference type="Pfam" id="PF14498"/>
    </source>
</evidence>
<comment type="caution">
    <text evidence="5">The sequence shown here is derived from an EMBL/GenBank/DDBJ whole genome shotgun (WGS) entry which is preliminary data.</text>
</comment>
<feature type="domain" description="Glycosyl hydrolase family 95 catalytic" evidence="4">
    <location>
        <begin position="314"/>
        <end position="729"/>
    </location>
</feature>
<dbReference type="Pfam" id="PF14498">
    <property type="entry name" value="Glyco_hyd_65N_2"/>
    <property type="match status" value="1"/>
</dbReference>
<protein>
    <submittedName>
        <fullName evidence="5">Alpha-L-fucosidase 2</fullName>
    </submittedName>
</protein>
<sequence length="822" mass="90958">MAKPEQDSDWVWVGTPPESDTVGPHWPCELDQSDESGAERPLKVVFSQPAKYWTDAAPIGNGRLGAMVWGGVTTEKLQLNHDTLWTGEPGNYTNSSAPAVLSKVRKLVDSGQYSQANAAAFDLSGEHSAIYQPLGDLDLDFTELGESYTSYKRELDLNTACVTVSYSMGDVLYTRQHFSSYPHQSIITKISANKSSSVSFVVSLTSQLHHTVSINSSNQIVLEGTCPSSNETASASDADKKAGIKFSAILDLQVSNGTVKSSDGKTLKVNNADWVVLVLTATSSFAGPFVRPANSKVEPQSVALRTLDKMKGLSYSDIYQYHLDDYKNLFQRVTLQLGNAVSAVTASKSTENRIKSFKDDEDPSLVELLFHYGRYLLISSSRPGTQISNLQGIWSKDIAPAWDAAPHLNINLQMNYWPALPCNLSECQEPLFDFISSLSVNGSKTAKVNYEANGWVAHQVTDIWAKTSPDRGDPLWALWPMGGAWLCTHLWEHYSYTLDKSFLENTAYPLLEGSASFLLDWLIMGSNGYLETNPSTSPEHAFIAPDGKNASVSYSTTMDMAIIREMFVSVISAAEILGKSQTDLVAKIKTALPKLPPYKIARDGTVMEWALDFQDSEIHHRHVSHLFGLFPGHTITPEKTPDLCKAVANSLYKRGVEGPGWSTVWKMTLWARLRSSEHAYTMVKHLFDLVDPAHESDYEGGLYSNLFTAHPPFQIDANYGFSAGIAEILVQSTEQELHLLPALPREKWPAGCVKGLKARGMVTVNICWKKGQLHEALVWCNDQNKIERLRYCEQIATVSLLGGKVYRFGADLKCLKTWPLKK</sequence>
<reference evidence="5" key="1">
    <citation type="submission" date="2022-08" db="EMBL/GenBank/DDBJ databases">
        <authorList>
            <person name="Marques A."/>
        </authorList>
    </citation>
    <scope>NUCLEOTIDE SEQUENCE</scope>
    <source>
        <strain evidence="5">RhyPub2mFocal</strain>
        <tissue evidence="5">Leaves</tissue>
    </source>
</reference>
<dbReference type="InterPro" id="IPR054363">
    <property type="entry name" value="GH95_cat"/>
</dbReference>